<dbReference type="Proteomes" id="UP000276128">
    <property type="component" value="Unassembled WGS sequence"/>
</dbReference>
<reference evidence="7 8" key="1">
    <citation type="submission" date="2018-12" db="EMBL/GenBank/DDBJ databases">
        <title>Bacillus ochoae sp. nov., Paenibacillus whitsoniae sp. nov., Paenibacillus spiritus sp. nov. Isolated from the Mars Exploration Rover during spacecraft assembly.</title>
        <authorList>
            <person name="Seuylemezian A."/>
            <person name="Vaishampayan P."/>
        </authorList>
    </citation>
    <scope>NUCLEOTIDE SEQUENCE [LARGE SCALE GENOMIC DNA]</scope>
    <source>
        <strain evidence="7 8">MER 54</strain>
    </source>
</reference>
<comment type="catalytic activity">
    <reaction evidence="5">
        <text>alpha-D-glucose 1-phosphate + UTP + H(+) = UDP-alpha-D-glucose + diphosphate</text>
        <dbReference type="Rhea" id="RHEA:19889"/>
        <dbReference type="ChEBI" id="CHEBI:15378"/>
        <dbReference type="ChEBI" id="CHEBI:33019"/>
        <dbReference type="ChEBI" id="CHEBI:46398"/>
        <dbReference type="ChEBI" id="CHEBI:58601"/>
        <dbReference type="ChEBI" id="CHEBI:58885"/>
        <dbReference type="EC" id="2.7.7.9"/>
    </reaction>
</comment>
<dbReference type="GO" id="GO:0006011">
    <property type="term" value="P:UDP-alpha-D-glucose metabolic process"/>
    <property type="evidence" value="ECO:0007669"/>
    <property type="project" value="InterPro"/>
</dbReference>
<comment type="caution">
    <text evidence="7">The sequence shown here is derived from an EMBL/GenBank/DDBJ whole genome shotgun (WGS) entry which is preliminary data.</text>
</comment>
<sequence>MLFVEMKRMDVQQAVILAAGLGSRFAPITSVIPKPMLPIGNRPTLDYVIAELLESGIESVIIVVGHRKEMIQTYYQDHPFIQFVVQEKMNGTAPALYQAKGLLRREPFALCYSDEVMAGDPPCMRQLIDVFNCLGTADVVTGIEAVSEAKIRMYNSVAFHEFEDKVVQLTDIMEKPQGQYPSTYTAIGRYVCSYRVMAHMDGMNWDERGAGNEVYVTDVLWELMGLGNIYGVKYIGKRWDTGTKEGWLETNIAMQDYPVRSWPRD</sequence>
<organism evidence="7 8">
    <name type="scientific">Paenibacillus whitsoniae</name>
    <dbReference type="NCBI Taxonomy" id="2496558"/>
    <lineage>
        <taxon>Bacteria</taxon>
        <taxon>Bacillati</taxon>
        <taxon>Bacillota</taxon>
        <taxon>Bacilli</taxon>
        <taxon>Bacillales</taxon>
        <taxon>Paenibacillaceae</taxon>
        <taxon>Paenibacillus</taxon>
    </lineage>
</organism>
<accession>A0A430JEJ7</accession>
<feature type="domain" description="Nucleotidyl transferase" evidence="6">
    <location>
        <begin position="14"/>
        <end position="251"/>
    </location>
</feature>
<dbReference type="PANTHER" id="PTHR43197">
    <property type="entry name" value="UTP--GLUCOSE-1-PHOSPHATE URIDYLYLTRANSFERASE"/>
    <property type="match status" value="1"/>
</dbReference>
<keyword evidence="3" id="KW-0808">Transferase</keyword>
<name>A0A430JEJ7_9BACL</name>
<dbReference type="Gene3D" id="3.90.550.10">
    <property type="entry name" value="Spore Coat Polysaccharide Biosynthesis Protein SpsA, Chain A"/>
    <property type="match status" value="1"/>
</dbReference>
<evidence type="ECO:0000256" key="2">
    <source>
        <dbReference type="ARBA" id="ARBA00012415"/>
    </source>
</evidence>
<dbReference type="InterPro" id="IPR029044">
    <property type="entry name" value="Nucleotide-diphossugar_trans"/>
</dbReference>
<evidence type="ECO:0000256" key="1">
    <source>
        <dbReference type="ARBA" id="ARBA00006890"/>
    </source>
</evidence>
<comment type="similarity">
    <text evidence="1">Belongs to the UDPGP type 2 family.</text>
</comment>
<dbReference type="EC" id="2.7.7.9" evidence="2"/>
<proteinExistence type="inferred from homology"/>
<gene>
    <name evidence="7" type="ORF">EJQ19_12125</name>
</gene>
<evidence type="ECO:0000259" key="6">
    <source>
        <dbReference type="Pfam" id="PF00483"/>
    </source>
</evidence>
<dbReference type="GO" id="GO:0003983">
    <property type="term" value="F:UTP:glucose-1-phosphate uridylyltransferase activity"/>
    <property type="evidence" value="ECO:0007669"/>
    <property type="project" value="UniProtKB-EC"/>
</dbReference>
<dbReference type="SUPFAM" id="SSF53448">
    <property type="entry name" value="Nucleotide-diphospho-sugar transferases"/>
    <property type="match status" value="1"/>
</dbReference>
<dbReference type="OrthoDB" id="9803871at2"/>
<dbReference type="EMBL" id="RXHU01000033">
    <property type="protein sequence ID" value="RTE09415.1"/>
    <property type="molecule type" value="Genomic_DNA"/>
</dbReference>
<protein>
    <recommendedName>
        <fullName evidence="2">UTP--glucose-1-phosphate uridylyltransferase</fullName>
        <ecNumber evidence="2">2.7.7.9</ecNumber>
    </recommendedName>
</protein>
<evidence type="ECO:0000256" key="3">
    <source>
        <dbReference type="ARBA" id="ARBA00022679"/>
    </source>
</evidence>
<dbReference type="InterPro" id="IPR005835">
    <property type="entry name" value="NTP_transferase_dom"/>
</dbReference>
<keyword evidence="4" id="KW-0548">Nucleotidyltransferase</keyword>
<keyword evidence="8" id="KW-1185">Reference proteome</keyword>
<dbReference type="InterPro" id="IPR005771">
    <property type="entry name" value="GalU_uridylyltTrfase_bac/arc"/>
</dbReference>
<evidence type="ECO:0000256" key="4">
    <source>
        <dbReference type="ARBA" id="ARBA00022695"/>
    </source>
</evidence>
<dbReference type="Pfam" id="PF00483">
    <property type="entry name" value="NTP_transferase"/>
    <property type="match status" value="1"/>
</dbReference>
<evidence type="ECO:0000313" key="8">
    <source>
        <dbReference type="Proteomes" id="UP000276128"/>
    </source>
</evidence>
<evidence type="ECO:0000256" key="5">
    <source>
        <dbReference type="ARBA" id="ARBA00048128"/>
    </source>
</evidence>
<dbReference type="AlphaFoldDB" id="A0A430JEJ7"/>
<evidence type="ECO:0000313" key="7">
    <source>
        <dbReference type="EMBL" id="RTE09415.1"/>
    </source>
</evidence>
<dbReference type="PANTHER" id="PTHR43197:SF1">
    <property type="entry name" value="UTP--GLUCOSE-1-PHOSPHATE URIDYLYLTRANSFERASE"/>
    <property type="match status" value="1"/>
</dbReference>